<protein>
    <submittedName>
        <fullName evidence="1">Uncharacterized protein</fullName>
    </submittedName>
</protein>
<comment type="caution">
    <text evidence="1">The sequence shown here is derived from an EMBL/GenBank/DDBJ whole genome shotgun (WGS) entry which is preliminary data.</text>
</comment>
<accession>A0A645CNM9</accession>
<reference evidence="1" key="1">
    <citation type="submission" date="2019-08" db="EMBL/GenBank/DDBJ databases">
        <authorList>
            <person name="Kucharzyk K."/>
            <person name="Murdoch R.W."/>
            <person name="Higgins S."/>
            <person name="Loffler F."/>
        </authorList>
    </citation>
    <scope>NUCLEOTIDE SEQUENCE</scope>
</reference>
<dbReference type="AlphaFoldDB" id="A0A645CNM9"/>
<proteinExistence type="predicted"/>
<sequence length="245" mass="26221">MVQINGELTCSVSSGPIVQSATKAAAAGDVGAAALLSTPYQRMREQSASPAQCESRQSAAAGDGLESINHVGIGDILWNCTNTKYAGCTGRFGRGIRICMSEWLVHNQVGDYWNIRWYNNAWKASTQSVIKAGGYVIRAAISYYLGGRAWSGAVLELLDYAGGVIDSVSNTKIAGHSITGLKSAGAVILEFQKNFKNLGKDLKQAGIGFAFDMAVDMAAQMVQVQVTGWQDYSDGSHKACDFRFK</sequence>
<evidence type="ECO:0000313" key="1">
    <source>
        <dbReference type="EMBL" id="MPM78484.1"/>
    </source>
</evidence>
<dbReference type="EMBL" id="VSSQ01028678">
    <property type="protein sequence ID" value="MPM78484.1"/>
    <property type="molecule type" value="Genomic_DNA"/>
</dbReference>
<gene>
    <name evidence="1" type="ORF">SDC9_125495</name>
</gene>
<organism evidence="1">
    <name type="scientific">bioreactor metagenome</name>
    <dbReference type="NCBI Taxonomy" id="1076179"/>
    <lineage>
        <taxon>unclassified sequences</taxon>
        <taxon>metagenomes</taxon>
        <taxon>ecological metagenomes</taxon>
    </lineage>
</organism>
<name>A0A645CNM9_9ZZZZ</name>